<evidence type="ECO:0000313" key="1">
    <source>
        <dbReference type="EMBL" id="KAJ7542818.1"/>
    </source>
</evidence>
<comment type="caution">
    <text evidence="1">The sequence shown here is derived from an EMBL/GenBank/DDBJ whole genome shotgun (WGS) entry which is preliminary data.</text>
</comment>
<accession>A0ACC2CLD3</accession>
<keyword evidence="2" id="KW-1185">Reference proteome</keyword>
<evidence type="ECO:0000313" key="2">
    <source>
        <dbReference type="Proteomes" id="UP001162992"/>
    </source>
</evidence>
<proteinExistence type="predicted"/>
<reference evidence="2" key="1">
    <citation type="journal article" date="2024" name="Proc. Natl. Acad. Sci. U.S.A.">
        <title>Extraordinary preservation of gene collinearity over three hundred million years revealed in homosporous lycophytes.</title>
        <authorList>
            <person name="Li C."/>
            <person name="Wickell D."/>
            <person name="Kuo L.Y."/>
            <person name="Chen X."/>
            <person name="Nie B."/>
            <person name="Liao X."/>
            <person name="Peng D."/>
            <person name="Ji J."/>
            <person name="Jenkins J."/>
            <person name="Williams M."/>
            <person name="Shu S."/>
            <person name="Plott C."/>
            <person name="Barry K."/>
            <person name="Rajasekar S."/>
            <person name="Grimwood J."/>
            <person name="Han X."/>
            <person name="Sun S."/>
            <person name="Hou Z."/>
            <person name="He W."/>
            <person name="Dai G."/>
            <person name="Sun C."/>
            <person name="Schmutz J."/>
            <person name="Leebens-Mack J.H."/>
            <person name="Li F.W."/>
            <person name="Wang L."/>
        </authorList>
    </citation>
    <scope>NUCLEOTIDE SEQUENCE [LARGE SCALE GENOMIC DNA]</scope>
    <source>
        <strain evidence="2">cv. PW_Plant_1</strain>
    </source>
</reference>
<organism evidence="1 2">
    <name type="scientific">Diphasiastrum complanatum</name>
    <name type="common">Issler's clubmoss</name>
    <name type="synonym">Lycopodium complanatum</name>
    <dbReference type="NCBI Taxonomy" id="34168"/>
    <lineage>
        <taxon>Eukaryota</taxon>
        <taxon>Viridiplantae</taxon>
        <taxon>Streptophyta</taxon>
        <taxon>Embryophyta</taxon>
        <taxon>Tracheophyta</taxon>
        <taxon>Lycopodiopsida</taxon>
        <taxon>Lycopodiales</taxon>
        <taxon>Lycopodiaceae</taxon>
        <taxon>Lycopodioideae</taxon>
        <taxon>Diphasiastrum</taxon>
    </lineage>
</organism>
<dbReference type="Proteomes" id="UP001162992">
    <property type="component" value="Chromosome 9"/>
</dbReference>
<name>A0ACC2CLD3_DIPCM</name>
<gene>
    <name evidence="1" type="ORF">O6H91_09G013300</name>
</gene>
<dbReference type="EMBL" id="CM055100">
    <property type="protein sequence ID" value="KAJ7542818.1"/>
    <property type="molecule type" value="Genomic_DNA"/>
</dbReference>
<protein>
    <submittedName>
        <fullName evidence="1">Uncharacterized protein</fullName>
    </submittedName>
</protein>
<sequence length="187" mass="21429">MGLLDKLWDDVLAGPQPDKGLGRLRKDKLSLDVDASGFDEDRRLMYERRRSGEFQYSQDEARRVTQSIDILKPPVLRSFGPDESLPSTPSGTSAPLSPSLASPQFRERDTVWRSVFHPGSNKSIDRMGSAKFGEAHPNSPTVYDWNLATHNYGCHDEPTKFSSCAKRKWKRRLAIEYQFQPRKKQRF</sequence>